<dbReference type="PROSITE" id="PS01091">
    <property type="entry name" value="TATD_3"/>
    <property type="match status" value="1"/>
</dbReference>
<dbReference type="PIRSF" id="PIRSF005902">
    <property type="entry name" value="DNase_TatD"/>
    <property type="match status" value="1"/>
</dbReference>
<dbReference type="InterPro" id="IPR001130">
    <property type="entry name" value="TatD-like"/>
</dbReference>
<dbReference type="PANTHER" id="PTHR46124">
    <property type="entry name" value="D-AMINOACYL-TRNA DEACYLASE"/>
    <property type="match status" value="1"/>
</dbReference>
<keyword evidence="3 5" id="KW-0378">Hydrolase</keyword>
<dbReference type="NCBIfam" id="TIGR00010">
    <property type="entry name" value="YchF/TatD family DNA exonuclease"/>
    <property type="match status" value="1"/>
</dbReference>
<dbReference type="GO" id="GO:0005829">
    <property type="term" value="C:cytosol"/>
    <property type="evidence" value="ECO:0007669"/>
    <property type="project" value="TreeGrafter"/>
</dbReference>
<protein>
    <submittedName>
        <fullName evidence="5">TatD family hydrolase</fullName>
    </submittedName>
</protein>
<dbReference type="GO" id="GO:0016788">
    <property type="term" value="F:hydrolase activity, acting on ester bonds"/>
    <property type="evidence" value="ECO:0007669"/>
    <property type="project" value="InterPro"/>
</dbReference>
<dbReference type="EMBL" id="JAACAK010000112">
    <property type="protein sequence ID" value="NIR76024.1"/>
    <property type="molecule type" value="Genomic_DNA"/>
</dbReference>
<feature type="binding site" evidence="4">
    <location>
        <position position="7"/>
    </location>
    <ligand>
        <name>a divalent metal cation</name>
        <dbReference type="ChEBI" id="CHEBI:60240"/>
        <label>1</label>
    </ligand>
</feature>
<dbReference type="GO" id="GO:0046872">
    <property type="term" value="F:metal ion binding"/>
    <property type="evidence" value="ECO:0007669"/>
    <property type="project" value="UniProtKB-KW"/>
</dbReference>
<name>A0AAE4Z9Z1_9BACT</name>
<evidence type="ECO:0000256" key="3">
    <source>
        <dbReference type="ARBA" id="ARBA00022801"/>
    </source>
</evidence>
<feature type="binding site" evidence="4">
    <location>
        <position position="9"/>
    </location>
    <ligand>
        <name>a divalent metal cation</name>
        <dbReference type="ChEBI" id="CHEBI:60240"/>
        <label>1</label>
    </ligand>
</feature>
<evidence type="ECO:0000313" key="6">
    <source>
        <dbReference type="Proteomes" id="UP000702544"/>
    </source>
</evidence>
<evidence type="ECO:0000256" key="2">
    <source>
        <dbReference type="ARBA" id="ARBA00022723"/>
    </source>
</evidence>
<dbReference type="FunFam" id="3.20.20.140:FF:000005">
    <property type="entry name" value="TatD family hydrolase"/>
    <property type="match status" value="1"/>
</dbReference>
<feature type="binding site" evidence="4">
    <location>
        <position position="204"/>
    </location>
    <ligand>
        <name>a divalent metal cation</name>
        <dbReference type="ChEBI" id="CHEBI:60240"/>
        <label>1</label>
    </ligand>
</feature>
<dbReference type="InterPro" id="IPR018228">
    <property type="entry name" value="DNase_TatD-rel_CS"/>
</dbReference>
<feature type="binding site" evidence="4">
    <location>
        <position position="131"/>
    </location>
    <ligand>
        <name>a divalent metal cation</name>
        <dbReference type="ChEBI" id="CHEBI:60240"/>
        <label>2</label>
    </ligand>
</feature>
<feature type="binding site" evidence="4">
    <location>
        <position position="95"/>
    </location>
    <ligand>
        <name>a divalent metal cation</name>
        <dbReference type="ChEBI" id="CHEBI:60240"/>
        <label>1</label>
    </ligand>
</feature>
<sequence>MRLFDSHAHLTDDGFASDLDETLARAAEAGVEAVVSIASDLEDARAALALADRARRPRVFATAGIHPHAAGSFEDTAFGELEALADDARVVALGETGLDFFYDNAPRDAQRVAFRSQLELAERLGLPVVVHAREADAEVAALVGQFAGRVVGVLHCFSSGAALLQAGLDAGWYVSFSGLITFKKYDDVELVRRVPDDRLLVETDSPYLAPVPKRGRRNEPALVRHTVEKLAEMRGQTLEDVADLTYRNACRFYGQLNIEHGARSTEHGTLK</sequence>
<comment type="caution">
    <text evidence="5">The sequence shown here is derived from an EMBL/GenBank/DDBJ whole genome shotgun (WGS) entry which is preliminary data.</text>
</comment>
<feature type="binding site" evidence="4">
    <location>
        <position position="155"/>
    </location>
    <ligand>
        <name>a divalent metal cation</name>
        <dbReference type="ChEBI" id="CHEBI:60240"/>
        <label>2</label>
    </ligand>
</feature>
<gene>
    <name evidence="5" type="ORF">GWO12_13095</name>
</gene>
<dbReference type="GO" id="GO:0004536">
    <property type="term" value="F:DNA nuclease activity"/>
    <property type="evidence" value="ECO:0007669"/>
    <property type="project" value="InterPro"/>
</dbReference>
<dbReference type="AlphaFoldDB" id="A0AAE4Z9Z1"/>
<dbReference type="InterPro" id="IPR032466">
    <property type="entry name" value="Metal_Hydrolase"/>
</dbReference>
<evidence type="ECO:0000256" key="1">
    <source>
        <dbReference type="ARBA" id="ARBA00009275"/>
    </source>
</evidence>
<organism evidence="5 6">
    <name type="scientific">Candidatus Kutchimonas denitrificans</name>
    <dbReference type="NCBI Taxonomy" id="3056748"/>
    <lineage>
        <taxon>Bacteria</taxon>
        <taxon>Pseudomonadati</taxon>
        <taxon>Gemmatimonadota</taxon>
        <taxon>Gemmatimonadia</taxon>
        <taxon>Candidatus Palauibacterales</taxon>
        <taxon>Candidatus Palauibacteraceae</taxon>
        <taxon>Candidatus Kutchimonas</taxon>
    </lineage>
</organism>
<dbReference type="PANTHER" id="PTHR46124:SF2">
    <property type="entry name" value="D-AMINOACYL-TRNA DEACYLASE"/>
    <property type="match status" value="1"/>
</dbReference>
<evidence type="ECO:0000256" key="4">
    <source>
        <dbReference type="PIRSR" id="PIRSR005902-1"/>
    </source>
</evidence>
<evidence type="ECO:0000313" key="5">
    <source>
        <dbReference type="EMBL" id="NIR76024.1"/>
    </source>
</evidence>
<accession>A0AAE4Z9Z1</accession>
<dbReference type="CDD" id="cd01310">
    <property type="entry name" value="TatD_DNAse"/>
    <property type="match status" value="1"/>
</dbReference>
<reference evidence="5 6" key="1">
    <citation type="submission" date="2020-01" db="EMBL/GenBank/DDBJ databases">
        <title>Genomes assembled from Gulf of Kutch pelagic sediment metagenomes.</title>
        <authorList>
            <person name="Chandrashekar M."/>
            <person name="Mahajan M.S."/>
            <person name="Dave K.J."/>
            <person name="Vatsa P."/>
            <person name="Nathani N.M."/>
        </authorList>
    </citation>
    <scope>NUCLEOTIDE SEQUENCE [LARGE SCALE GENOMIC DNA]</scope>
    <source>
        <strain evidence="5">KS3-K002</strain>
    </source>
</reference>
<dbReference type="Gene3D" id="3.20.20.140">
    <property type="entry name" value="Metal-dependent hydrolases"/>
    <property type="match status" value="1"/>
</dbReference>
<dbReference type="InterPro" id="IPR015991">
    <property type="entry name" value="TatD/YcfH-like"/>
</dbReference>
<proteinExistence type="inferred from homology"/>
<comment type="similarity">
    <text evidence="1">Belongs to the metallo-dependent hydrolases superfamily. TatD-type hydrolase family.</text>
</comment>
<keyword evidence="2 4" id="KW-0479">Metal-binding</keyword>
<dbReference type="Proteomes" id="UP000702544">
    <property type="component" value="Unassembled WGS sequence"/>
</dbReference>
<dbReference type="SUPFAM" id="SSF51556">
    <property type="entry name" value="Metallo-dependent hydrolases"/>
    <property type="match status" value="1"/>
</dbReference>
<dbReference type="Pfam" id="PF01026">
    <property type="entry name" value="TatD_DNase"/>
    <property type="match status" value="1"/>
</dbReference>